<organism evidence="1 2">
    <name type="scientific">Flemingia macrophylla</name>
    <dbReference type="NCBI Taxonomy" id="520843"/>
    <lineage>
        <taxon>Eukaryota</taxon>
        <taxon>Viridiplantae</taxon>
        <taxon>Streptophyta</taxon>
        <taxon>Embryophyta</taxon>
        <taxon>Tracheophyta</taxon>
        <taxon>Spermatophyta</taxon>
        <taxon>Magnoliopsida</taxon>
        <taxon>eudicotyledons</taxon>
        <taxon>Gunneridae</taxon>
        <taxon>Pentapetalae</taxon>
        <taxon>rosids</taxon>
        <taxon>fabids</taxon>
        <taxon>Fabales</taxon>
        <taxon>Fabaceae</taxon>
        <taxon>Papilionoideae</taxon>
        <taxon>50 kb inversion clade</taxon>
        <taxon>NPAAA clade</taxon>
        <taxon>indigoferoid/millettioid clade</taxon>
        <taxon>Phaseoleae</taxon>
        <taxon>Flemingia</taxon>
    </lineage>
</organism>
<evidence type="ECO:0000313" key="2">
    <source>
        <dbReference type="Proteomes" id="UP001603857"/>
    </source>
</evidence>
<dbReference type="AlphaFoldDB" id="A0ABD1NEC3"/>
<proteinExistence type="predicted"/>
<evidence type="ECO:0000313" key="1">
    <source>
        <dbReference type="EMBL" id="KAL2346454.1"/>
    </source>
</evidence>
<dbReference type="EMBL" id="JBGMDY010000001">
    <property type="protein sequence ID" value="KAL2346454.1"/>
    <property type="molecule type" value="Genomic_DNA"/>
</dbReference>
<keyword evidence="2" id="KW-1185">Reference proteome</keyword>
<gene>
    <name evidence="1" type="ORF">Fmac_000454</name>
</gene>
<sequence>MSFSSCFPHLEDSAFFSSNKSFEEILERYVNLPEPEPRFYKVAGNIMLKLQFFIGMEEYHYFQAYSQQSANMNQDDGQMSPRIAINSTSSPQFGQAIRINSSSWDHLYSLEGKVSGEGREGGGTIKRDEKLHATYPNGERRQHPSVLPLCRAHGSV</sequence>
<comment type="caution">
    <text evidence="1">The sequence shown here is derived from an EMBL/GenBank/DDBJ whole genome shotgun (WGS) entry which is preliminary data.</text>
</comment>
<reference evidence="1 2" key="1">
    <citation type="submission" date="2024-08" db="EMBL/GenBank/DDBJ databases">
        <title>Insights into the chromosomal genome structure of Flemingia macrophylla.</title>
        <authorList>
            <person name="Ding Y."/>
            <person name="Zhao Y."/>
            <person name="Bi W."/>
            <person name="Wu M."/>
            <person name="Zhao G."/>
            <person name="Gong Y."/>
            <person name="Li W."/>
            <person name="Zhang P."/>
        </authorList>
    </citation>
    <scope>NUCLEOTIDE SEQUENCE [LARGE SCALE GENOMIC DNA]</scope>
    <source>
        <strain evidence="1">DYQJB</strain>
        <tissue evidence="1">Leaf</tissue>
    </source>
</reference>
<accession>A0ABD1NEC3</accession>
<protein>
    <submittedName>
        <fullName evidence="1">Uncharacterized protein</fullName>
    </submittedName>
</protein>
<name>A0ABD1NEC3_9FABA</name>
<dbReference type="Proteomes" id="UP001603857">
    <property type="component" value="Unassembled WGS sequence"/>
</dbReference>